<reference evidence="4" key="1">
    <citation type="submission" date="2025-08" db="UniProtKB">
        <authorList>
            <consortium name="RefSeq"/>
        </authorList>
    </citation>
    <scope>IDENTIFICATION</scope>
</reference>
<dbReference type="PANTHER" id="PTHR12496">
    <property type="entry name" value="CGI-41 METHYLTRANSFERASE"/>
    <property type="match status" value="1"/>
</dbReference>
<dbReference type="InterPro" id="IPR052220">
    <property type="entry name" value="METTL25"/>
</dbReference>
<evidence type="ECO:0000256" key="1">
    <source>
        <dbReference type="SAM" id="MobiDB-lite"/>
    </source>
</evidence>
<organism evidence="3 4">
    <name type="scientific">Priapulus caudatus</name>
    <name type="common">Priapulid worm</name>
    <dbReference type="NCBI Taxonomy" id="37621"/>
    <lineage>
        <taxon>Eukaryota</taxon>
        <taxon>Metazoa</taxon>
        <taxon>Ecdysozoa</taxon>
        <taxon>Scalidophora</taxon>
        <taxon>Priapulida</taxon>
        <taxon>Priapulimorpha</taxon>
        <taxon>Priapulimorphida</taxon>
        <taxon>Priapulidae</taxon>
        <taxon>Priapulus</taxon>
    </lineage>
</organism>
<evidence type="ECO:0000313" key="4">
    <source>
        <dbReference type="RefSeq" id="XP_014681418.1"/>
    </source>
</evidence>
<keyword evidence="3" id="KW-1185">Reference proteome</keyword>
<feature type="domain" description="Methyltransferase" evidence="2">
    <location>
        <begin position="126"/>
        <end position="424"/>
    </location>
</feature>
<protein>
    <submittedName>
        <fullName evidence="4">Methyltransferase-like protein 25</fullName>
    </submittedName>
</protein>
<name>A0ABM1FAE7_PRICU</name>
<dbReference type="Proteomes" id="UP000695022">
    <property type="component" value="Unplaced"/>
</dbReference>
<gene>
    <name evidence="4" type="primary">LOC106821225</name>
</gene>
<dbReference type="InterPro" id="IPR025714">
    <property type="entry name" value="Methyltranfer_dom"/>
</dbReference>
<dbReference type="PANTHER" id="PTHR12496:SF9">
    <property type="entry name" value="METHYLTRANSFERASE-LIKE PROTEIN 25-RELATED"/>
    <property type="match status" value="1"/>
</dbReference>
<dbReference type="InterPro" id="IPR029063">
    <property type="entry name" value="SAM-dependent_MTases_sf"/>
</dbReference>
<feature type="region of interest" description="Disordered" evidence="1">
    <location>
        <begin position="220"/>
        <end position="239"/>
    </location>
</feature>
<sequence length="616" mass="68481">MMPILNTLTRKVVEEALDKLVTFLPPLLPIANVQFVDFIVNDIWSKFTDTQLQAELLSLTDDELTVLPNGTIDGTQYPQLHKWCSRARSHTLEHLVICPTADEFLQEFGNKTSNTRYRINNFMSAKKMHEVEIMSEVIAVLATELQTPKIIDVGSGKGYLGSYLHLMHGLDVVGLDSRDVNTNSALRRAGKLKKHWHHIIGIKRNPEQQQMAEKCQVKWKNNNTKGGGGGVETTLTPGEDNTDPGLYVEEHAPNPRHSSVRQCRRSNSSDNANALLTENEAVCKAKTEKDENGFWQCSSPDIKDKPQNIDNTVLRASVATKATRETTPSAPANVPADTAATTVMEMSESSVAAYTPVTMHVSNETSLANVLSTETETGGYAGRLLLCGLHTCGPLAATSVRKFADDSSVHAICNVGCCYHLLTDEFASERVVGTATERGVATADAEPTFPMSDFLRRRRFVIGRNGRMLAAQAVERLSAGRAMPSPSLFYRAAIEVIANERGGARSDRPLGRLYSKFPAFPEYVRAAVRKMELPGAEPSDDECDAYWRRFTEHRRRLEAFFQYRVVLAPVVEATVLLDRVCYLLEQRHVGAVRLVRLFEQTISPRCYAIIAERRQS</sequence>
<dbReference type="Pfam" id="PF13679">
    <property type="entry name" value="Methyltransf_32"/>
    <property type="match status" value="1"/>
</dbReference>
<proteinExistence type="predicted"/>
<evidence type="ECO:0000313" key="3">
    <source>
        <dbReference type="Proteomes" id="UP000695022"/>
    </source>
</evidence>
<evidence type="ECO:0000259" key="2">
    <source>
        <dbReference type="Pfam" id="PF13679"/>
    </source>
</evidence>
<accession>A0ABM1FAE7</accession>
<dbReference type="RefSeq" id="XP_014681418.1">
    <property type="nucleotide sequence ID" value="XM_014825932.1"/>
</dbReference>
<dbReference type="SUPFAM" id="SSF53335">
    <property type="entry name" value="S-adenosyl-L-methionine-dependent methyltransferases"/>
    <property type="match status" value="1"/>
</dbReference>
<dbReference type="GeneID" id="106821225"/>
<feature type="region of interest" description="Disordered" evidence="1">
    <location>
        <begin position="250"/>
        <end position="269"/>
    </location>
</feature>